<evidence type="ECO:0000256" key="1">
    <source>
        <dbReference type="SAM" id="MobiDB-lite"/>
    </source>
</evidence>
<evidence type="ECO:0000313" key="2">
    <source>
        <dbReference type="EMBL" id="JAI02363.1"/>
    </source>
</evidence>
<sequence length="50" mass="5894">MVRPNKTGAIQSQTTNKNLPQFRKQRSPSAPIFHTSYMNWRLLSMERECI</sequence>
<dbReference type="EMBL" id="GBXM01006215">
    <property type="protein sequence ID" value="JAI02363.1"/>
    <property type="molecule type" value="Transcribed_RNA"/>
</dbReference>
<dbReference type="AlphaFoldDB" id="A0A0E9XI16"/>
<accession>A0A0E9XI16</accession>
<proteinExistence type="predicted"/>
<organism evidence="2">
    <name type="scientific">Anguilla anguilla</name>
    <name type="common">European freshwater eel</name>
    <name type="synonym">Muraena anguilla</name>
    <dbReference type="NCBI Taxonomy" id="7936"/>
    <lineage>
        <taxon>Eukaryota</taxon>
        <taxon>Metazoa</taxon>
        <taxon>Chordata</taxon>
        <taxon>Craniata</taxon>
        <taxon>Vertebrata</taxon>
        <taxon>Euteleostomi</taxon>
        <taxon>Actinopterygii</taxon>
        <taxon>Neopterygii</taxon>
        <taxon>Teleostei</taxon>
        <taxon>Anguilliformes</taxon>
        <taxon>Anguillidae</taxon>
        <taxon>Anguilla</taxon>
    </lineage>
</organism>
<feature type="region of interest" description="Disordered" evidence="1">
    <location>
        <begin position="1"/>
        <end position="27"/>
    </location>
</feature>
<reference evidence="2" key="1">
    <citation type="submission" date="2014-11" db="EMBL/GenBank/DDBJ databases">
        <authorList>
            <person name="Amaro Gonzalez C."/>
        </authorList>
    </citation>
    <scope>NUCLEOTIDE SEQUENCE</scope>
</reference>
<protein>
    <submittedName>
        <fullName evidence="2">Uncharacterized protein</fullName>
    </submittedName>
</protein>
<name>A0A0E9XI16_ANGAN</name>
<feature type="compositionally biased region" description="Polar residues" evidence="1">
    <location>
        <begin position="8"/>
        <end position="19"/>
    </location>
</feature>
<reference evidence="2" key="2">
    <citation type="journal article" date="2015" name="Fish Shellfish Immunol.">
        <title>Early steps in the European eel (Anguilla anguilla)-Vibrio vulnificus interaction in the gills: Role of the RtxA13 toxin.</title>
        <authorList>
            <person name="Callol A."/>
            <person name="Pajuelo D."/>
            <person name="Ebbesson L."/>
            <person name="Teles M."/>
            <person name="MacKenzie S."/>
            <person name="Amaro C."/>
        </authorList>
    </citation>
    <scope>NUCLEOTIDE SEQUENCE</scope>
</reference>